<evidence type="ECO:0000256" key="2">
    <source>
        <dbReference type="ARBA" id="ARBA00022771"/>
    </source>
</evidence>
<accession>K3YET2</accession>
<dbReference type="Pfam" id="PF03108">
    <property type="entry name" value="DBD_Tnp_Mut"/>
    <property type="match status" value="1"/>
</dbReference>
<name>K3YET2_SETIT</name>
<dbReference type="PROSITE" id="PS50966">
    <property type="entry name" value="ZF_SWIM"/>
    <property type="match status" value="1"/>
</dbReference>
<organism evidence="6 7">
    <name type="scientific">Setaria italica</name>
    <name type="common">Foxtail millet</name>
    <name type="synonym">Panicum italicum</name>
    <dbReference type="NCBI Taxonomy" id="4555"/>
    <lineage>
        <taxon>Eukaryota</taxon>
        <taxon>Viridiplantae</taxon>
        <taxon>Streptophyta</taxon>
        <taxon>Embryophyta</taxon>
        <taxon>Tracheophyta</taxon>
        <taxon>Spermatophyta</taxon>
        <taxon>Magnoliopsida</taxon>
        <taxon>Liliopsida</taxon>
        <taxon>Poales</taxon>
        <taxon>Poaceae</taxon>
        <taxon>PACMAD clade</taxon>
        <taxon>Panicoideae</taxon>
        <taxon>Panicodae</taxon>
        <taxon>Paniceae</taxon>
        <taxon>Cenchrinae</taxon>
        <taxon>Setaria</taxon>
    </lineage>
</organism>
<protein>
    <recommendedName>
        <fullName evidence="5">SWIM-type domain-containing protein</fullName>
    </recommendedName>
</protein>
<dbReference type="HOGENOM" id="CLU_006767_9_0_1"/>
<evidence type="ECO:0000313" key="7">
    <source>
        <dbReference type="Proteomes" id="UP000004995"/>
    </source>
</evidence>
<dbReference type="STRING" id="4555.K3YET2"/>
<dbReference type="EnsemblPlants" id="KQK97741">
    <property type="protein sequence ID" value="KQK97741"/>
    <property type="gene ID" value="SETIT_012749mg"/>
</dbReference>
<evidence type="ECO:0000256" key="3">
    <source>
        <dbReference type="ARBA" id="ARBA00022833"/>
    </source>
</evidence>
<dbReference type="InterPro" id="IPR007527">
    <property type="entry name" value="Znf_SWIM"/>
</dbReference>
<keyword evidence="2 4" id="KW-0863">Zinc-finger</keyword>
<dbReference type="OMA" id="INKECEC"/>
<keyword evidence="1" id="KW-0479">Metal-binding</keyword>
<reference evidence="7" key="1">
    <citation type="journal article" date="2012" name="Nat. Biotechnol.">
        <title>Reference genome sequence of the model plant Setaria.</title>
        <authorList>
            <person name="Bennetzen J.L."/>
            <person name="Schmutz J."/>
            <person name="Wang H."/>
            <person name="Percifield R."/>
            <person name="Hawkins J."/>
            <person name="Pontaroli A.C."/>
            <person name="Estep M."/>
            <person name="Feng L."/>
            <person name="Vaughn J.N."/>
            <person name="Grimwood J."/>
            <person name="Jenkins J."/>
            <person name="Barry K."/>
            <person name="Lindquist E."/>
            <person name="Hellsten U."/>
            <person name="Deshpande S."/>
            <person name="Wang X."/>
            <person name="Wu X."/>
            <person name="Mitros T."/>
            <person name="Triplett J."/>
            <person name="Yang X."/>
            <person name="Ye C.Y."/>
            <person name="Mauro-Herrera M."/>
            <person name="Wang L."/>
            <person name="Li P."/>
            <person name="Sharma M."/>
            <person name="Sharma R."/>
            <person name="Ronald P.C."/>
            <person name="Panaud O."/>
            <person name="Kellogg E.A."/>
            <person name="Brutnell T.P."/>
            <person name="Doust A.N."/>
            <person name="Tuskan G.A."/>
            <person name="Rokhsar D."/>
            <person name="Devos K.M."/>
        </authorList>
    </citation>
    <scope>NUCLEOTIDE SEQUENCE [LARGE SCALE GENOMIC DNA]</scope>
    <source>
        <strain evidence="7">cv. Yugu1</strain>
    </source>
</reference>
<dbReference type="AlphaFoldDB" id="K3YET2"/>
<evidence type="ECO:0000256" key="1">
    <source>
        <dbReference type="ARBA" id="ARBA00022723"/>
    </source>
</evidence>
<evidence type="ECO:0000256" key="4">
    <source>
        <dbReference type="PROSITE-ProRule" id="PRU00325"/>
    </source>
</evidence>
<proteinExistence type="predicted"/>
<dbReference type="EMBL" id="AGNK02004393">
    <property type="status" value="NOT_ANNOTATED_CDS"/>
    <property type="molecule type" value="Genomic_DNA"/>
</dbReference>
<sequence length="522" mass="60391">VDRIKNLVVCLDHDDTIISGPWDDVTVNLIAELPKVLSPVKVQHIEKNDREKLPEFYKKSNEDSDFFDSDNEVDGDDDLFVDHVDVMDEGIFRSKNTTRAKKAKGSRMKGEEHSLTAELSSNDYYEELLLPSDDIDAQVNIKSSTFRPKDLSSPVFKVGMVFESLVKLRTAITEYSLKKRVEIKLPRNENKRIRAHCAEGCPWNLYTSYDSRMKAITVKTYAGRHNADKYLESFRANYNMSISNFAKTVQKDWNLTPSKTKLAKVRRLAMRKIYGDEKDFCSGYRPLICLDGCHIKTKFGGQILTIVCIDPNDCIYPIALAVDAGFKGEILKNQLWTCARASTVSKFEHHMGKMKELNEDAYNWLQRMPTNTWVRAYFAEFPKSDILLNNNCEVFNKYILEAREMSILSIWKRGVWFQVLDRDFQYIVNIINKECECRKCNLTGIPCQHAISCLRYERIPPESMLHDCYTLKAINKTYETNIMPCRDKSTCDHVDGPEVRAPIYEKKVGRPRRCRRKEPSKI</sequence>
<keyword evidence="7" id="KW-1185">Reference proteome</keyword>
<dbReference type="eggNOG" id="ENOG502QU1T">
    <property type="taxonomic scope" value="Eukaryota"/>
</dbReference>
<dbReference type="PANTHER" id="PTHR31973">
    <property type="entry name" value="POLYPROTEIN, PUTATIVE-RELATED"/>
    <property type="match status" value="1"/>
</dbReference>
<reference evidence="6" key="2">
    <citation type="submission" date="2018-08" db="UniProtKB">
        <authorList>
            <consortium name="EnsemblPlants"/>
        </authorList>
    </citation>
    <scope>IDENTIFICATION</scope>
    <source>
        <strain evidence="6">Yugu1</strain>
    </source>
</reference>
<dbReference type="InterPro" id="IPR006564">
    <property type="entry name" value="Znf_PMZ"/>
</dbReference>
<dbReference type="InterPro" id="IPR004332">
    <property type="entry name" value="Transposase_MuDR"/>
</dbReference>
<dbReference type="PANTHER" id="PTHR31973:SF191">
    <property type="entry name" value="OS05G0489400 PROTEIN"/>
    <property type="match status" value="1"/>
</dbReference>
<dbReference type="Proteomes" id="UP000004995">
    <property type="component" value="Unassembled WGS sequence"/>
</dbReference>
<dbReference type="InParanoid" id="K3YET2"/>
<dbReference type="Gramene" id="KQK97741">
    <property type="protein sequence ID" value="KQK97741"/>
    <property type="gene ID" value="SETIT_012749mg"/>
</dbReference>
<evidence type="ECO:0000259" key="5">
    <source>
        <dbReference type="PROSITE" id="PS50966"/>
    </source>
</evidence>
<evidence type="ECO:0000313" key="6">
    <source>
        <dbReference type="EnsemblPlants" id="KQK97741"/>
    </source>
</evidence>
<feature type="domain" description="SWIM-type" evidence="5">
    <location>
        <begin position="426"/>
        <end position="458"/>
    </location>
</feature>
<dbReference type="SMART" id="SM00575">
    <property type="entry name" value="ZnF_PMZ"/>
    <property type="match status" value="1"/>
</dbReference>
<keyword evidence="3" id="KW-0862">Zinc</keyword>
<dbReference type="GO" id="GO:0008270">
    <property type="term" value="F:zinc ion binding"/>
    <property type="evidence" value="ECO:0007669"/>
    <property type="project" value="UniProtKB-KW"/>
</dbReference>